<dbReference type="InterPro" id="IPR050177">
    <property type="entry name" value="Lipid_A_modif_metabolic_enz"/>
</dbReference>
<gene>
    <name evidence="4" type="ORF">OHK93_004366</name>
</gene>
<reference evidence="4" key="1">
    <citation type="journal article" date="2023" name="Genome Biol. Evol.">
        <title>First Whole Genome Sequence and Flow Cytometry Genome Size Data for the Lichen-Forming Fungus Ramalina farinacea (Ascomycota).</title>
        <authorList>
            <person name="Llewellyn T."/>
            <person name="Mian S."/>
            <person name="Hill R."/>
            <person name="Leitch I.J."/>
            <person name="Gaya E."/>
        </authorList>
    </citation>
    <scope>NUCLEOTIDE SEQUENCE</scope>
    <source>
        <strain evidence="4">LIQ254RAFAR</strain>
    </source>
</reference>
<evidence type="ECO:0000313" key="4">
    <source>
        <dbReference type="EMBL" id="MDI1492585.1"/>
    </source>
</evidence>
<evidence type="ECO:0000259" key="3">
    <source>
        <dbReference type="Pfam" id="PF01073"/>
    </source>
</evidence>
<dbReference type="EMBL" id="JAPUFD010000020">
    <property type="protein sequence ID" value="MDI1492585.1"/>
    <property type="molecule type" value="Genomic_DNA"/>
</dbReference>
<sequence>MAKEAPSTLGSVLVVGGCGFVGGHIVRRLLERNDGTEIAVMGRNVDRNRQPGVSYVTGDITSDASVREVLEKVNPRVVFNTACPISFPTSGGPDFHHKINVEGTTNLVRNAAMNSHTAAFVYTSSASLVAKPEYTNATEQDPILTVDPNGYKYYNTTKAIADNVTRRAKNTLPANKGGLRTATIRPGSIFGEGDNQLLPSILKQLDDGLTKFQLGSNDKKYDFVYVGNVADAQILAAEALIKESEAGKVAYAKGQVGGESYIVTNDDPRPFYEFMKQCWAHAGYDLKKHNPWVVPTWAALALGSCSEWFVWFATLGQKKAQQLSRESVEYLCLNRTYDMSKAKETLGYRPRVSVDEGIRRGVASILERKATSKKDK</sequence>
<dbReference type="Proteomes" id="UP001161017">
    <property type="component" value="Unassembled WGS sequence"/>
</dbReference>
<evidence type="ECO:0000256" key="1">
    <source>
        <dbReference type="ARBA" id="ARBA00009219"/>
    </source>
</evidence>
<proteinExistence type="inferred from homology"/>
<comment type="caution">
    <text evidence="4">The sequence shown here is derived from an EMBL/GenBank/DDBJ whole genome shotgun (WGS) entry which is preliminary data.</text>
</comment>
<dbReference type="PANTHER" id="PTHR43245">
    <property type="entry name" value="BIFUNCTIONAL POLYMYXIN RESISTANCE PROTEIN ARNA"/>
    <property type="match status" value="1"/>
</dbReference>
<dbReference type="Gene3D" id="3.40.50.720">
    <property type="entry name" value="NAD(P)-binding Rossmann-like Domain"/>
    <property type="match status" value="1"/>
</dbReference>
<dbReference type="GO" id="GO:0006694">
    <property type="term" value="P:steroid biosynthetic process"/>
    <property type="evidence" value="ECO:0007669"/>
    <property type="project" value="InterPro"/>
</dbReference>
<keyword evidence="5" id="KW-1185">Reference proteome</keyword>
<dbReference type="AlphaFoldDB" id="A0AA43U082"/>
<dbReference type="InterPro" id="IPR036291">
    <property type="entry name" value="NAD(P)-bd_dom_sf"/>
</dbReference>
<evidence type="ECO:0000256" key="2">
    <source>
        <dbReference type="ARBA" id="ARBA00023002"/>
    </source>
</evidence>
<feature type="domain" description="3-beta hydroxysteroid dehydrogenase/isomerase" evidence="3">
    <location>
        <begin position="13"/>
        <end position="289"/>
    </location>
</feature>
<comment type="similarity">
    <text evidence="1">Belongs to the 3-beta-HSD family.</text>
</comment>
<protein>
    <recommendedName>
        <fullName evidence="3">3-beta hydroxysteroid dehydrogenase/isomerase domain-containing protein</fullName>
    </recommendedName>
</protein>
<organism evidence="4 5">
    <name type="scientific">Ramalina farinacea</name>
    <dbReference type="NCBI Taxonomy" id="258253"/>
    <lineage>
        <taxon>Eukaryota</taxon>
        <taxon>Fungi</taxon>
        <taxon>Dikarya</taxon>
        <taxon>Ascomycota</taxon>
        <taxon>Pezizomycotina</taxon>
        <taxon>Lecanoromycetes</taxon>
        <taxon>OSLEUM clade</taxon>
        <taxon>Lecanoromycetidae</taxon>
        <taxon>Lecanorales</taxon>
        <taxon>Lecanorineae</taxon>
        <taxon>Ramalinaceae</taxon>
        <taxon>Ramalina</taxon>
    </lineage>
</organism>
<dbReference type="InterPro" id="IPR002225">
    <property type="entry name" value="3Beta_OHSteriod_DH/Estase"/>
</dbReference>
<name>A0AA43U082_9LECA</name>
<evidence type="ECO:0000313" key="5">
    <source>
        <dbReference type="Proteomes" id="UP001161017"/>
    </source>
</evidence>
<dbReference type="PANTHER" id="PTHR43245:SF51">
    <property type="entry name" value="SHORT CHAIN DEHYDROGENASE_REDUCTASE FAMILY 42E, MEMBER 2"/>
    <property type="match status" value="1"/>
</dbReference>
<dbReference type="PROSITE" id="PS51257">
    <property type="entry name" value="PROKAR_LIPOPROTEIN"/>
    <property type="match status" value="1"/>
</dbReference>
<dbReference type="GO" id="GO:0016616">
    <property type="term" value="F:oxidoreductase activity, acting on the CH-OH group of donors, NAD or NADP as acceptor"/>
    <property type="evidence" value="ECO:0007669"/>
    <property type="project" value="InterPro"/>
</dbReference>
<accession>A0AA43U082</accession>
<dbReference type="Pfam" id="PF01073">
    <property type="entry name" value="3Beta_HSD"/>
    <property type="match status" value="1"/>
</dbReference>
<keyword evidence="2" id="KW-0560">Oxidoreductase</keyword>
<dbReference type="SUPFAM" id="SSF51735">
    <property type="entry name" value="NAD(P)-binding Rossmann-fold domains"/>
    <property type="match status" value="1"/>
</dbReference>